<sequence length="322" mass="35125">MSRPATFLLRSANASIRTFHSSIRACNVDLPPTPKSAEALGFKTQPGRQRNLPKDLDLKIKISDSGKKDILTSQDKGGKQYKNSNKPKININPKSQNSSINTVQEEPSSDFFDNSGLASSSSSSSGSSSKHGSRKDVQGISMDLLDQPSSSSTINSNVNSKKLPPDVLRRQRRENRSNNNNNNNNKGRQTQGRRDGSSRKVRDSVNVSSREKRVMLPKRQITFDKLDHSEQGLFGKGTLVTQSNTNASASNGLGHPRKTSSLRQITSTPAFPTTPIPVLSTIPSKSTDQAIQVASWTAALNGSIPLRFKDQLNQTVKSQLGR</sequence>
<dbReference type="AlphaFoldDB" id="A0A1B9I7F5"/>
<feature type="compositionally biased region" description="Low complexity" evidence="1">
    <location>
        <begin position="149"/>
        <end position="160"/>
    </location>
</feature>
<accession>A0A1B9I7F5</accession>
<feature type="compositionally biased region" description="Basic and acidic residues" evidence="1">
    <location>
        <begin position="192"/>
        <end position="213"/>
    </location>
</feature>
<dbReference type="KEGG" id="kpin:30170527"/>
<evidence type="ECO:0000313" key="4">
    <source>
        <dbReference type="Proteomes" id="UP000094020"/>
    </source>
</evidence>
<gene>
    <name evidence="2" type="ORF">I206_02158</name>
    <name evidence="3" type="ORF">I206_104623</name>
</gene>
<evidence type="ECO:0000313" key="3">
    <source>
        <dbReference type="EMBL" id="WWC70672.1"/>
    </source>
</evidence>
<keyword evidence="4" id="KW-1185">Reference proteome</keyword>
<dbReference type="EMBL" id="CP144524">
    <property type="protein sequence ID" value="WWC70672.1"/>
    <property type="molecule type" value="Genomic_DNA"/>
</dbReference>
<dbReference type="GeneID" id="30170527"/>
<feature type="region of interest" description="Disordered" evidence="1">
    <location>
        <begin position="38"/>
        <end position="213"/>
    </location>
</feature>
<name>A0A1B9I7F5_9TREE</name>
<reference evidence="3" key="4">
    <citation type="submission" date="2024-02" db="EMBL/GenBank/DDBJ databases">
        <title>Comparative genomics of Cryptococcus and Kwoniella reveals pathogenesis evolution and contrasting modes of karyotype evolution via chromosome fusion or intercentromeric recombination.</title>
        <authorList>
            <person name="Coelho M.A."/>
            <person name="David-Palma M."/>
            <person name="Shea T."/>
            <person name="Bowers K."/>
            <person name="McGinley-Smith S."/>
            <person name="Mohammad A.W."/>
            <person name="Gnirke A."/>
            <person name="Yurkov A.M."/>
            <person name="Nowrousian M."/>
            <person name="Sun S."/>
            <person name="Cuomo C.A."/>
            <person name="Heitman J."/>
        </authorList>
    </citation>
    <scope>NUCLEOTIDE SEQUENCE</scope>
    <source>
        <strain evidence="3">CBS 10737</strain>
    </source>
</reference>
<reference evidence="3" key="2">
    <citation type="submission" date="2013-07" db="EMBL/GenBank/DDBJ databases">
        <authorList>
            <consortium name="The Broad Institute Genome Sequencing Platform"/>
            <person name="Cuomo C."/>
            <person name="Litvintseva A."/>
            <person name="Chen Y."/>
            <person name="Heitman J."/>
            <person name="Sun S."/>
            <person name="Springer D."/>
            <person name="Dromer F."/>
            <person name="Young S.K."/>
            <person name="Zeng Q."/>
            <person name="Gargeya S."/>
            <person name="Fitzgerald M."/>
            <person name="Abouelleil A."/>
            <person name="Alvarado L."/>
            <person name="Berlin A.M."/>
            <person name="Chapman S.B."/>
            <person name="Dewar J."/>
            <person name="Goldberg J."/>
            <person name="Griggs A."/>
            <person name="Gujja S."/>
            <person name="Hansen M."/>
            <person name="Howarth C."/>
            <person name="Imamovic A."/>
            <person name="Larimer J."/>
            <person name="McCowan C."/>
            <person name="Murphy C."/>
            <person name="Pearson M."/>
            <person name="Priest M."/>
            <person name="Roberts A."/>
            <person name="Saif S."/>
            <person name="Shea T."/>
            <person name="Sykes S."/>
            <person name="Wortman J."/>
            <person name="Nusbaum C."/>
            <person name="Birren B."/>
        </authorList>
    </citation>
    <scope>NUCLEOTIDE SEQUENCE</scope>
    <source>
        <strain evidence="3">CBS 10737</strain>
    </source>
</reference>
<feature type="compositionally biased region" description="Low complexity" evidence="1">
    <location>
        <begin position="82"/>
        <end position="95"/>
    </location>
</feature>
<feature type="compositionally biased region" description="Low complexity" evidence="1">
    <location>
        <begin position="177"/>
        <end position="190"/>
    </location>
</feature>
<protein>
    <submittedName>
        <fullName evidence="2">Uncharacterized protein</fullName>
    </submittedName>
</protein>
<dbReference type="EMBL" id="KV700115">
    <property type="protein sequence ID" value="OCF51444.1"/>
    <property type="molecule type" value="Genomic_DNA"/>
</dbReference>
<proteinExistence type="predicted"/>
<feature type="compositionally biased region" description="Basic and acidic residues" evidence="1">
    <location>
        <begin position="52"/>
        <end position="70"/>
    </location>
</feature>
<feature type="compositionally biased region" description="Polar residues" evidence="1">
    <location>
        <begin position="96"/>
        <end position="106"/>
    </location>
</feature>
<evidence type="ECO:0000313" key="2">
    <source>
        <dbReference type="EMBL" id="OCF51444.1"/>
    </source>
</evidence>
<dbReference type="OrthoDB" id="2564778at2759"/>
<organism evidence="2">
    <name type="scientific">Kwoniella pini CBS 10737</name>
    <dbReference type="NCBI Taxonomy" id="1296096"/>
    <lineage>
        <taxon>Eukaryota</taxon>
        <taxon>Fungi</taxon>
        <taxon>Dikarya</taxon>
        <taxon>Basidiomycota</taxon>
        <taxon>Agaricomycotina</taxon>
        <taxon>Tremellomycetes</taxon>
        <taxon>Tremellales</taxon>
        <taxon>Cryptococcaceae</taxon>
        <taxon>Kwoniella</taxon>
    </lineage>
</organism>
<feature type="compositionally biased region" description="Low complexity" evidence="1">
    <location>
        <begin position="115"/>
        <end position="130"/>
    </location>
</feature>
<dbReference type="RefSeq" id="XP_019012663.1">
    <property type="nucleotide sequence ID" value="XM_019153923.1"/>
</dbReference>
<reference evidence="2" key="1">
    <citation type="submission" date="2013-07" db="EMBL/GenBank/DDBJ databases">
        <title>The Genome Sequence of Cryptococcus pinus CBS10737.</title>
        <authorList>
            <consortium name="The Broad Institute Genome Sequencing Platform"/>
            <person name="Cuomo C."/>
            <person name="Litvintseva A."/>
            <person name="Chen Y."/>
            <person name="Heitman J."/>
            <person name="Sun S."/>
            <person name="Springer D."/>
            <person name="Dromer F."/>
            <person name="Young S.K."/>
            <person name="Zeng Q."/>
            <person name="Gargeya S."/>
            <person name="Fitzgerald M."/>
            <person name="Abouelleil A."/>
            <person name="Alvarado L."/>
            <person name="Berlin A.M."/>
            <person name="Chapman S.B."/>
            <person name="Dewar J."/>
            <person name="Goldberg J."/>
            <person name="Griggs A."/>
            <person name="Gujja S."/>
            <person name="Hansen M."/>
            <person name="Howarth C."/>
            <person name="Imamovic A."/>
            <person name="Larimer J."/>
            <person name="McCowan C."/>
            <person name="Murphy C."/>
            <person name="Pearson M."/>
            <person name="Priest M."/>
            <person name="Roberts A."/>
            <person name="Saif S."/>
            <person name="Shea T."/>
            <person name="Sykes S."/>
            <person name="Wortman J."/>
            <person name="Nusbaum C."/>
            <person name="Birren B."/>
        </authorList>
    </citation>
    <scope>NUCLEOTIDE SEQUENCE [LARGE SCALE GENOMIC DNA]</scope>
    <source>
        <strain evidence="2">CBS 10737</strain>
    </source>
</reference>
<dbReference type="Proteomes" id="UP000094020">
    <property type="component" value="Chromosome 6"/>
</dbReference>
<reference evidence="2" key="3">
    <citation type="submission" date="2016-07" db="EMBL/GenBank/DDBJ databases">
        <title>Evolution of pathogenesis and genome organization in the Tremellales.</title>
        <authorList>
            <person name="Cuomo C."/>
            <person name="Litvintseva A."/>
            <person name="Heitman J."/>
            <person name="Chen Y."/>
            <person name="Sun S."/>
            <person name="Springer D."/>
            <person name="Dromer F."/>
            <person name="Young S."/>
            <person name="Zeng Q."/>
            <person name="Chapman S."/>
            <person name="Gujja S."/>
            <person name="Saif S."/>
            <person name="Birren B."/>
        </authorList>
    </citation>
    <scope>NUCLEOTIDE SEQUENCE</scope>
    <source>
        <strain evidence="2">CBS 10737</strain>
    </source>
</reference>
<evidence type="ECO:0000256" key="1">
    <source>
        <dbReference type="SAM" id="MobiDB-lite"/>
    </source>
</evidence>